<organism evidence="2 3">
    <name type="scientific">Sphingomonas sanguinis</name>
    <dbReference type="NCBI Taxonomy" id="33051"/>
    <lineage>
        <taxon>Bacteria</taxon>
        <taxon>Pseudomonadati</taxon>
        <taxon>Pseudomonadota</taxon>
        <taxon>Alphaproteobacteria</taxon>
        <taxon>Sphingomonadales</taxon>
        <taxon>Sphingomonadaceae</taxon>
        <taxon>Sphingomonas</taxon>
    </lineage>
</organism>
<comment type="caution">
    <text evidence="2">The sequence shown here is derived from an EMBL/GenBank/DDBJ whole genome shotgun (WGS) entry which is preliminary data.</text>
</comment>
<dbReference type="AlphaFoldDB" id="A0A7Y7US87"/>
<evidence type="ECO:0008006" key="5">
    <source>
        <dbReference type="Google" id="ProtNLM"/>
    </source>
</evidence>
<dbReference type="RefSeq" id="WP_170171825.1">
    <property type="nucleotide sequence ID" value="NZ_JABEOV010000005.1"/>
</dbReference>
<dbReference type="Proteomes" id="UP000531581">
    <property type="component" value="Unassembled WGS sequence"/>
</dbReference>
<proteinExistence type="predicted"/>
<evidence type="ECO:0000313" key="1">
    <source>
        <dbReference type="EMBL" id="NNG52384.1"/>
    </source>
</evidence>
<dbReference type="EMBL" id="JABYQV010000012">
    <property type="protein sequence ID" value="NVP32130.1"/>
    <property type="molecule type" value="Genomic_DNA"/>
</dbReference>
<dbReference type="Proteomes" id="UP000557656">
    <property type="component" value="Unassembled WGS sequence"/>
</dbReference>
<evidence type="ECO:0000313" key="4">
    <source>
        <dbReference type="Proteomes" id="UP000557656"/>
    </source>
</evidence>
<protein>
    <recommendedName>
        <fullName evidence="5">3'-5' exonuclease</fullName>
    </recommendedName>
</protein>
<evidence type="ECO:0000313" key="3">
    <source>
        <dbReference type="Proteomes" id="UP000531581"/>
    </source>
</evidence>
<evidence type="ECO:0000313" key="2">
    <source>
        <dbReference type="EMBL" id="NVP32130.1"/>
    </source>
</evidence>
<reference evidence="3 4" key="1">
    <citation type="submission" date="2020-05" db="EMBL/GenBank/DDBJ databases">
        <title>Draft Genome Sequences of Sphingomonas sp. Isolated from the International Space Station.</title>
        <authorList>
            <person name="Bijlani S."/>
            <person name="Singh N.K."/>
            <person name="Mason C.E."/>
            <person name="Wang C.C."/>
            <person name="Venkateswaran K."/>
        </authorList>
    </citation>
    <scope>NUCLEOTIDE SEQUENCE [LARGE SCALE GENOMIC DNA]</scope>
    <source>
        <strain evidence="1 4">IIF7SW-B5</strain>
        <strain evidence="2">ISS-IIF7SWP</strain>
    </source>
</reference>
<sequence length="216" mass="23196">MIPAPIITVHIAELDVGSRLGVDRTIPVGGAILTAQPQGDRVMFTLDSIVLRPSDPVDALLHRLDQHLAHPGTAIFGYRLTEATALLGRLPGAAGSRALRTMYGTGQNDVLSLSARSDAGMLSFEQACAEARIFCAHADPDDRFASWVRSDVHIIEQDAQIDVIGCFRLILHRLVAIKAGGRSITTTLRADFATWLEEADHAAARLHFADLLSAAG</sequence>
<gene>
    <name evidence="1" type="ORF">HKX05_03370</name>
    <name evidence="2" type="ORF">HLV41_13845</name>
</gene>
<dbReference type="EMBL" id="JABEOV010000005">
    <property type="protein sequence ID" value="NNG52384.1"/>
    <property type="molecule type" value="Genomic_DNA"/>
</dbReference>
<accession>A0A7Y7US87</accession>
<name>A0A7Y7US87_9SPHN</name>
<keyword evidence="4" id="KW-1185">Reference proteome</keyword>